<dbReference type="AlphaFoldDB" id="A0A1X0Y9W2"/>
<evidence type="ECO:0000313" key="3">
    <source>
        <dbReference type="Proteomes" id="UP000193136"/>
    </source>
</evidence>
<sequence length="212" mass="24099">MYRGLVTEKIVTSKSIQQQKVLQLFEDRGLLRPRDLDAIGVPREILRRLCRQGLLERVGHGLYRQPNRPFSENQTLAEVCKKFPKGVVCLLSALRYHNLTTQNPFEVWLAIDVKAHRPITDLPVRFVRLSGAAMTEGIQIVDVDGTPVKIFSPAKTVTDCFKFRNKIGLDVALEALKDCLADGQCTPDELWHFGKVNRVNRVMQPYLEAMLT</sequence>
<evidence type="ECO:0000259" key="1">
    <source>
        <dbReference type="Pfam" id="PF13338"/>
    </source>
</evidence>
<protein>
    <submittedName>
        <fullName evidence="2">Transcriptional regulator</fullName>
    </submittedName>
</protein>
<dbReference type="Proteomes" id="UP000193136">
    <property type="component" value="Unassembled WGS sequence"/>
</dbReference>
<proteinExistence type="predicted"/>
<keyword evidence="3" id="KW-1185">Reference proteome</keyword>
<dbReference type="InterPro" id="IPR025159">
    <property type="entry name" value="AbiEi_N"/>
</dbReference>
<name>A0A1X0Y9W2_9BACT</name>
<accession>A0A1X0Y9W2</accession>
<comment type="caution">
    <text evidence="2">The sequence shown here is derived from an EMBL/GenBank/DDBJ whole genome shotgun (WGS) entry which is preliminary data.</text>
</comment>
<organism evidence="2 3">
    <name type="scientific">Geothermobacter hydrogeniphilus</name>
    <dbReference type="NCBI Taxonomy" id="1969733"/>
    <lineage>
        <taxon>Bacteria</taxon>
        <taxon>Pseudomonadati</taxon>
        <taxon>Thermodesulfobacteriota</taxon>
        <taxon>Desulfuromonadia</taxon>
        <taxon>Desulfuromonadales</taxon>
        <taxon>Geothermobacteraceae</taxon>
        <taxon>Geothermobacter</taxon>
    </lineage>
</organism>
<dbReference type="STRING" id="1969733.B5V00_04505"/>
<dbReference type="EMBL" id="NAAD01000004">
    <property type="protein sequence ID" value="ORJ62020.1"/>
    <property type="molecule type" value="Genomic_DNA"/>
</dbReference>
<dbReference type="OrthoDB" id="9789781at2"/>
<feature type="domain" description="AbiEi antitoxin N-terminal" evidence="1">
    <location>
        <begin position="19"/>
        <end position="64"/>
    </location>
</feature>
<evidence type="ECO:0000313" key="2">
    <source>
        <dbReference type="EMBL" id="ORJ62020.1"/>
    </source>
</evidence>
<gene>
    <name evidence="2" type="ORF">B5V00_04505</name>
</gene>
<reference evidence="2 3" key="1">
    <citation type="submission" date="2017-03" db="EMBL/GenBank/DDBJ databases">
        <title>Genome sequence of Geothermobacter sp. EPR-M, Deep-Sea Iron Reducer.</title>
        <authorList>
            <person name="Tully B."/>
            <person name="Savalia P."/>
            <person name="Abuyen K."/>
            <person name="Baughan C."/>
            <person name="Romero E."/>
            <person name="Ronkowski C."/>
            <person name="Torres B."/>
            <person name="Tremblay J."/>
            <person name="Trujillo A."/>
            <person name="Tyler M."/>
            <person name="Perez-Rodriguez I."/>
            <person name="Amend J."/>
        </authorList>
    </citation>
    <scope>NUCLEOTIDE SEQUENCE [LARGE SCALE GENOMIC DNA]</scope>
    <source>
        <strain evidence="2 3">EPR-M</strain>
    </source>
</reference>
<dbReference type="Pfam" id="PF13338">
    <property type="entry name" value="AbiEi_4"/>
    <property type="match status" value="1"/>
</dbReference>